<name>A0A0A1T6L7_9HYPO</name>
<reference evidence="1 2" key="1">
    <citation type="journal article" date="2015" name="Genome Announc.">
        <title>Draft Genome Sequence and Gene Annotation of the Entomopathogenic Fungus Verticillium hemipterigenum.</title>
        <authorList>
            <person name="Horn F."/>
            <person name="Habel A."/>
            <person name="Scharf D.H."/>
            <person name="Dworschak J."/>
            <person name="Brakhage A.A."/>
            <person name="Guthke R."/>
            <person name="Hertweck C."/>
            <person name="Linde J."/>
        </authorList>
    </citation>
    <scope>NUCLEOTIDE SEQUENCE [LARGE SCALE GENOMIC DNA]</scope>
</reference>
<sequence>MYGYSRRRFEDRISSPYYSSTSNFVSNSPITDPWSIDVEYDCRCPRTNCRHREQYTISAALDNSRPRRRSFPYYSDDGTESVLSRPYSAYEGVRYHRTEKEYRHERSSEPYAGYHDDIFSSNSFPESEQGFSINGNNIYAGGNVTYIENMKIRKDSKHAHRVHIETPLQMMAVEDRTGLWPKKRRYVHISPKQKMSQLLEELLGNSRSRRVVAHRGRGLGNVILSRHHTMESLFHEVKYLEIVYAEQTVLVRRY</sequence>
<dbReference type="Proteomes" id="UP000039046">
    <property type="component" value="Unassembled WGS sequence"/>
</dbReference>
<dbReference type="EMBL" id="CDHN01000001">
    <property type="protein sequence ID" value="CEJ81780.1"/>
    <property type="molecule type" value="Genomic_DNA"/>
</dbReference>
<accession>A0A0A1T6L7</accession>
<evidence type="ECO:0000313" key="1">
    <source>
        <dbReference type="EMBL" id="CEJ81780.1"/>
    </source>
</evidence>
<keyword evidence="2" id="KW-1185">Reference proteome</keyword>
<gene>
    <name evidence="1" type="ORF">VHEMI01891</name>
</gene>
<evidence type="ECO:0000313" key="2">
    <source>
        <dbReference type="Proteomes" id="UP000039046"/>
    </source>
</evidence>
<proteinExistence type="predicted"/>
<protein>
    <submittedName>
        <fullName evidence="1">Uncharacterized protein</fullName>
    </submittedName>
</protein>
<dbReference type="HOGENOM" id="CLU_1094932_0_0_1"/>
<organism evidence="1 2">
    <name type="scientific">[Torrubiella] hemipterigena</name>
    <dbReference type="NCBI Taxonomy" id="1531966"/>
    <lineage>
        <taxon>Eukaryota</taxon>
        <taxon>Fungi</taxon>
        <taxon>Dikarya</taxon>
        <taxon>Ascomycota</taxon>
        <taxon>Pezizomycotina</taxon>
        <taxon>Sordariomycetes</taxon>
        <taxon>Hypocreomycetidae</taxon>
        <taxon>Hypocreales</taxon>
        <taxon>Clavicipitaceae</taxon>
        <taxon>Clavicipitaceae incertae sedis</taxon>
        <taxon>'Torrubiella' clade</taxon>
    </lineage>
</organism>
<dbReference type="AlphaFoldDB" id="A0A0A1T6L7"/>